<dbReference type="InterPro" id="IPR027417">
    <property type="entry name" value="P-loop_NTPase"/>
</dbReference>
<evidence type="ECO:0000313" key="8">
    <source>
        <dbReference type="Proteomes" id="UP000006048"/>
    </source>
</evidence>
<proteinExistence type="inferred from homology"/>
<comment type="function">
    <text evidence="6">Binds and transfers iron-sulfur (Fe-S) clusters to target apoproteins. Can hydrolyze ATP.</text>
</comment>
<sequence>MKEKLESLLGKVQNPLTHKSIIDDKLFIAMHDPSTGSGQADKPTIELKAAGDKKWQLAIEAQVRTLASKEGIAPDGFKFKWNEAKPEVTKQGPVSRPQRSIPGVKHVIAVASGKGGVGKSTVSVNLASTLQQMGKKVGLMDADIYGPSVGKMLGLSGRQQIDVKNDRITPVEKYGLKLMSFSFLVDDNQPIVWRGPMLGKAVEQFLYDMNWGELDYLIIDLPPGTGDTQLSLAQLVQTDGAIIVTTPQSVALLDAGRAVAMFEQVNIRILGVVENMSEFICSHCGKPSHIFSRGGGSRLAASSESVLLGQVPLVEDCMAAAEKGEIAVYKNKNKNIAPVVDAFEHIARNLVSVMEAT</sequence>
<evidence type="ECO:0000313" key="7">
    <source>
        <dbReference type="EMBL" id="AFM12057.1"/>
    </source>
</evidence>
<dbReference type="PATRIC" id="fig|869212.3.peg.1396"/>
<dbReference type="KEGG" id="tpx:Turpa_1409"/>
<dbReference type="AlphaFoldDB" id="I4B450"/>
<dbReference type="GO" id="GO:0016887">
    <property type="term" value="F:ATP hydrolysis activity"/>
    <property type="evidence" value="ECO:0007669"/>
    <property type="project" value="UniProtKB-UniRule"/>
</dbReference>
<evidence type="ECO:0000256" key="6">
    <source>
        <dbReference type="HAMAP-Rule" id="MF_02040"/>
    </source>
</evidence>
<reference evidence="7 8" key="1">
    <citation type="submission" date="2012-06" db="EMBL/GenBank/DDBJ databases">
        <title>The complete chromosome of genome of Turneriella parva DSM 21527.</title>
        <authorList>
            <consortium name="US DOE Joint Genome Institute (JGI-PGF)"/>
            <person name="Lucas S."/>
            <person name="Han J."/>
            <person name="Lapidus A."/>
            <person name="Bruce D."/>
            <person name="Goodwin L."/>
            <person name="Pitluck S."/>
            <person name="Peters L."/>
            <person name="Kyrpides N."/>
            <person name="Mavromatis K."/>
            <person name="Ivanova N."/>
            <person name="Mikhailova N."/>
            <person name="Chertkov O."/>
            <person name="Detter J.C."/>
            <person name="Tapia R."/>
            <person name="Han C."/>
            <person name="Land M."/>
            <person name="Hauser L."/>
            <person name="Markowitz V."/>
            <person name="Cheng J.-F."/>
            <person name="Hugenholtz P."/>
            <person name="Woyke T."/>
            <person name="Wu D."/>
            <person name="Gronow S."/>
            <person name="Wellnitz S."/>
            <person name="Brambilla E."/>
            <person name="Klenk H.-P."/>
            <person name="Eisen J.A."/>
        </authorList>
    </citation>
    <scope>NUCLEOTIDE SEQUENCE [LARGE SCALE GENOMIC DNA]</scope>
    <source>
        <strain evidence="8">ATCC BAA-1111 / DSM 21527 / NCTC 11395 / H</strain>
    </source>
</reference>
<keyword evidence="6" id="KW-0378">Hydrolase</keyword>
<evidence type="ECO:0000256" key="2">
    <source>
        <dbReference type="ARBA" id="ARBA00022741"/>
    </source>
</evidence>
<feature type="binding site" evidence="6">
    <location>
        <begin position="113"/>
        <end position="120"/>
    </location>
    <ligand>
        <name>ATP</name>
        <dbReference type="ChEBI" id="CHEBI:30616"/>
    </ligand>
</feature>
<keyword evidence="2 6" id="KW-0547">Nucleotide-binding</keyword>
<dbReference type="RefSeq" id="WP_014802571.1">
    <property type="nucleotide sequence ID" value="NC_018020.1"/>
</dbReference>
<dbReference type="Gene3D" id="3.40.50.300">
    <property type="entry name" value="P-loop containing nucleotide triphosphate hydrolases"/>
    <property type="match status" value="1"/>
</dbReference>
<evidence type="ECO:0000256" key="3">
    <source>
        <dbReference type="ARBA" id="ARBA00022840"/>
    </source>
</evidence>
<dbReference type="CDD" id="cd02037">
    <property type="entry name" value="Mrp_NBP35"/>
    <property type="match status" value="1"/>
</dbReference>
<dbReference type="InterPro" id="IPR033756">
    <property type="entry name" value="YlxH/NBP35"/>
</dbReference>
<dbReference type="PANTHER" id="PTHR42961">
    <property type="entry name" value="IRON-SULFUR PROTEIN NUBPL"/>
    <property type="match status" value="1"/>
</dbReference>
<name>I4B450_TURPD</name>
<dbReference type="GO" id="GO:0016226">
    <property type="term" value="P:iron-sulfur cluster assembly"/>
    <property type="evidence" value="ECO:0007669"/>
    <property type="project" value="InterPro"/>
</dbReference>
<protein>
    <recommendedName>
        <fullName evidence="6">Iron-sulfur cluster carrier protein</fullName>
    </recommendedName>
</protein>
<dbReference type="InterPro" id="IPR000808">
    <property type="entry name" value="Mrp-like_CS"/>
</dbReference>
<dbReference type="HOGENOM" id="CLU_024839_0_0_12"/>
<dbReference type="GO" id="GO:0005524">
    <property type="term" value="F:ATP binding"/>
    <property type="evidence" value="ECO:0007669"/>
    <property type="project" value="UniProtKB-UniRule"/>
</dbReference>
<accession>I4B450</accession>
<comment type="similarity">
    <text evidence="6">Belongs to the Mrp/NBP35 ATP-binding proteins family.</text>
</comment>
<dbReference type="InterPro" id="IPR044304">
    <property type="entry name" value="NUBPL-like"/>
</dbReference>
<keyword evidence="1 6" id="KW-0479">Metal-binding</keyword>
<keyword evidence="3 6" id="KW-0067">ATP-binding</keyword>
<organism evidence="7 8">
    <name type="scientific">Turneriella parva (strain ATCC BAA-1111 / DSM 21527 / NCTC 11395 / H)</name>
    <name type="common">Leptospira parva</name>
    <dbReference type="NCBI Taxonomy" id="869212"/>
    <lineage>
        <taxon>Bacteria</taxon>
        <taxon>Pseudomonadati</taxon>
        <taxon>Spirochaetota</taxon>
        <taxon>Spirochaetia</taxon>
        <taxon>Leptospirales</taxon>
        <taxon>Leptospiraceae</taxon>
        <taxon>Turneriella</taxon>
    </lineage>
</organism>
<dbReference type="SUPFAM" id="SSF52540">
    <property type="entry name" value="P-loop containing nucleoside triphosphate hydrolases"/>
    <property type="match status" value="1"/>
</dbReference>
<evidence type="ECO:0000256" key="5">
    <source>
        <dbReference type="ARBA" id="ARBA00023014"/>
    </source>
</evidence>
<comment type="subunit">
    <text evidence="6">Homodimer.</text>
</comment>
<evidence type="ECO:0000256" key="4">
    <source>
        <dbReference type="ARBA" id="ARBA00023004"/>
    </source>
</evidence>
<dbReference type="STRING" id="869212.Turpa_1409"/>
<dbReference type="GO" id="GO:0140663">
    <property type="term" value="F:ATP-dependent FeS chaperone activity"/>
    <property type="evidence" value="ECO:0007669"/>
    <property type="project" value="InterPro"/>
</dbReference>
<dbReference type="Proteomes" id="UP000006048">
    <property type="component" value="Chromosome"/>
</dbReference>
<dbReference type="InterPro" id="IPR019591">
    <property type="entry name" value="Mrp/NBP35_ATP-bd"/>
</dbReference>
<dbReference type="PROSITE" id="PS01215">
    <property type="entry name" value="MRP"/>
    <property type="match status" value="1"/>
</dbReference>
<dbReference type="PANTHER" id="PTHR42961:SF2">
    <property type="entry name" value="IRON-SULFUR PROTEIN NUBPL"/>
    <property type="match status" value="1"/>
</dbReference>
<evidence type="ECO:0000256" key="1">
    <source>
        <dbReference type="ARBA" id="ARBA00022723"/>
    </source>
</evidence>
<keyword evidence="4 6" id="KW-0408">Iron</keyword>
<dbReference type="Pfam" id="PF10609">
    <property type="entry name" value="ParA"/>
    <property type="match status" value="1"/>
</dbReference>
<dbReference type="EMBL" id="CP002959">
    <property type="protein sequence ID" value="AFM12057.1"/>
    <property type="molecule type" value="Genomic_DNA"/>
</dbReference>
<dbReference type="HAMAP" id="MF_02040">
    <property type="entry name" value="Mrp_NBP35"/>
    <property type="match status" value="1"/>
</dbReference>
<gene>
    <name evidence="7" type="ordered locus">Turpa_1409</name>
</gene>
<dbReference type="GO" id="GO:0051539">
    <property type="term" value="F:4 iron, 4 sulfur cluster binding"/>
    <property type="evidence" value="ECO:0007669"/>
    <property type="project" value="TreeGrafter"/>
</dbReference>
<keyword evidence="5 6" id="KW-0411">Iron-sulfur</keyword>
<keyword evidence="8" id="KW-1185">Reference proteome</keyword>
<dbReference type="FunFam" id="3.40.50.300:FF:001119">
    <property type="entry name" value="Iron-sulfur cluster carrier protein"/>
    <property type="match status" value="1"/>
</dbReference>
<dbReference type="GO" id="GO:0046872">
    <property type="term" value="F:metal ion binding"/>
    <property type="evidence" value="ECO:0007669"/>
    <property type="project" value="UniProtKB-KW"/>
</dbReference>